<feature type="region of interest" description="Disordered" evidence="1">
    <location>
        <begin position="432"/>
        <end position="460"/>
    </location>
</feature>
<evidence type="ECO:0000313" key="2">
    <source>
        <dbReference type="EMBL" id="CAJ04452.1"/>
    </source>
</evidence>
<feature type="compositionally biased region" description="Low complexity" evidence="1">
    <location>
        <begin position="680"/>
        <end position="691"/>
    </location>
</feature>
<reference evidence="2 3" key="2">
    <citation type="journal article" date="2011" name="Genome Res.">
        <title>Chromosome and gene copy number variation allow major structural change between species and strains of Leishmania.</title>
        <authorList>
            <person name="Rogers M.B."/>
            <person name="Hilley J.D."/>
            <person name="Dickens N.J."/>
            <person name="Wilkes J."/>
            <person name="Bates P.A."/>
            <person name="Depledge D.P."/>
            <person name="Harris D."/>
            <person name="Her Y."/>
            <person name="Herzyk P."/>
            <person name="Imamura H."/>
            <person name="Otto T.D."/>
            <person name="Sanders M."/>
            <person name="Seeger K."/>
            <person name="Dujardin J.C."/>
            <person name="Berriman M."/>
            <person name="Smith D.F."/>
            <person name="Hertz-Fowler C."/>
            <person name="Mottram J.C."/>
        </authorList>
    </citation>
    <scope>NUCLEOTIDE SEQUENCE [LARGE SCALE GENOMIC DNA]</scope>
    <source>
        <strain evidence="3">MHOM/IL/81/Friedlin</strain>
    </source>
</reference>
<dbReference type="RefSeq" id="XP_001683255.1">
    <property type="nucleotide sequence ID" value="XM_001683203.1"/>
</dbReference>
<sequence>MRTYAHTAALCHPRDVKRPVVLRRLFITHSSRCFQWCPSTYLPTYLPTPPRPDLNPTLSGIMYKHSGVLREVRSGISVGRLRLAEQFSTMEGWQRLQDSRFDQYVKETRRKQSFDAFDQRVERAFRVAAKLHKAEVVNAFKRKAKSSSEGKWTAAVTLEVKSAVEARLRWLRDVWSQIDADYRSSNAERQAKASREISDALRGEPGAYMQWVYERQREDRFAGPKEKAAREAELSAAELPEVTDEEANRYHNLSLRMADIEHNVKNRFGVAGQQHWAELQAAKDEAYGQKLDTAAKLYEKLLDQSARFDESRRTALLRSNVERVHQAQVRFKASMEMEKERERLVEAHEAMREERKQQAKAVRIAILQEAAELRRSGATAEEVNQLARQRQLEAHARRQAEYQLQERELLQQKKAHYLDLIEKFKDEVEMREGQEMLQQQESGRRSQRSHGAVESSGAPKLNAFGFMDADRLDDPAASQLAASGATGHSTTLQGSSADRAAAASASAPSLSAAQQSRKKALWDVIEKDRYEDPFMTIHQARLDAAATYDTLYAKHLAPTLAQGKKYTKQGLGELAAGGDMDRHVFKAAARTMRPYQWGLSSSVVHDVDGDGSNDYFVGLNWHVQNPETGDIDWRYEKKAGGAVFRGPLLYGMGAKRESGEPGSATMDPSTATVRRFSPLATTSSRSASKAALPSPARQAGSTASPSAARRRRADGSMNRRVTHSTSVVAAPSLPSWRSS</sequence>
<proteinExistence type="predicted"/>
<dbReference type="STRING" id="5664.Q4QBP3"/>
<dbReference type="eggNOG" id="ENOG502RMYW">
    <property type="taxonomic scope" value="Eukaryota"/>
</dbReference>
<organism evidence="2 3">
    <name type="scientific">Leishmania major</name>
    <dbReference type="NCBI Taxonomy" id="5664"/>
    <lineage>
        <taxon>Eukaryota</taxon>
        <taxon>Discoba</taxon>
        <taxon>Euglenozoa</taxon>
        <taxon>Kinetoplastea</taxon>
        <taxon>Metakinetoplastina</taxon>
        <taxon>Trypanosomatida</taxon>
        <taxon>Trypanosomatidae</taxon>
        <taxon>Leishmaniinae</taxon>
        <taxon>Leishmania</taxon>
    </lineage>
</organism>
<name>Q4QBP3_LEIMA</name>
<dbReference type="InParanoid" id="Q4QBP3"/>
<dbReference type="VEuPathDB" id="TriTrypDB:LMJFC_220017500"/>
<feature type="region of interest" description="Disordered" evidence="1">
    <location>
        <begin position="477"/>
        <end position="500"/>
    </location>
</feature>
<protein>
    <recommendedName>
        <fullName evidence="4">Trichohyalin</fullName>
    </recommendedName>
</protein>
<dbReference type="HOGENOM" id="CLU_449436_0_0_1"/>
<dbReference type="OMA" id="TGDIDWR"/>
<evidence type="ECO:0000256" key="1">
    <source>
        <dbReference type="SAM" id="MobiDB-lite"/>
    </source>
</evidence>
<feature type="region of interest" description="Disordered" evidence="1">
    <location>
        <begin position="679"/>
        <end position="739"/>
    </location>
</feature>
<dbReference type="VEuPathDB" id="TriTrypDB:LmjF.22.1040"/>
<dbReference type="Proteomes" id="UP000000542">
    <property type="component" value="Chromosome 22"/>
</dbReference>
<dbReference type="AlphaFoldDB" id="Q4QBP3"/>
<dbReference type="VEuPathDB" id="TriTrypDB:LMJLV39_220015900"/>
<gene>
    <name evidence="2" type="ORF">LMJF_22_1040</name>
</gene>
<dbReference type="VEuPathDB" id="TriTrypDB:LMJSD75_220016100"/>
<dbReference type="KEGG" id="lma:LMJF_22_1040"/>
<evidence type="ECO:0000313" key="3">
    <source>
        <dbReference type="Proteomes" id="UP000000542"/>
    </source>
</evidence>
<evidence type="ECO:0008006" key="4">
    <source>
        <dbReference type="Google" id="ProtNLM"/>
    </source>
</evidence>
<accession>Q4QBP3</accession>
<dbReference type="GeneID" id="5651863"/>
<dbReference type="EMBL" id="FR796418">
    <property type="protein sequence ID" value="CAJ04452.1"/>
    <property type="molecule type" value="Genomic_DNA"/>
</dbReference>
<reference evidence="2 3" key="1">
    <citation type="journal article" date="2005" name="Science">
        <title>The genome of the kinetoplastid parasite, Leishmania major.</title>
        <authorList>
            <person name="Ivens A.C."/>
            <person name="Peacock C.S."/>
            <person name="Worthey E.A."/>
            <person name="Murphy L."/>
            <person name="Aggarwal G."/>
            <person name="Berriman M."/>
            <person name="Sisk E."/>
            <person name="Rajandream M.A."/>
            <person name="Adlem E."/>
            <person name="Aert R."/>
            <person name="Anupama A."/>
            <person name="Apostolou Z."/>
            <person name="Attipoe P."/>
            <person name="Bason N."/>
            <person name="Bauser C."/>
            <person name="Beck A."/>
            <person name="Beverley S.M."/>
            <person name="Bianchettin G."/>
            <person name="Borzym K."/>
            <person name="Bothe G."/>
            <person name="Bruschi C.V."/>
            <person name="Collins M."/>
            <person name="Cadag E."/>
            <person name="Ciarloni L."/>
            <person name="Clayton C."/>
            <person name="Coulson R.M."/>
            <person name="Cronin A."/>
            <person name="Cruz A.K."/>
            <person name="Davies R.M."/>
            <person name="De Gaudenzi J."/>
            <person name="Dobson D.E."/>
            <person name="Duesterhoeft A."/>
            <person name="Fazelina G."/>
            <person name="Fosker N."/>
            <person name="Frasch A.C."/>
            <person name="Fraser A."/>
            <person name="Fuchs M."/>
            <person name="Gabel C."/>
            <person name="Goble A."/>
            <person name="Goffeau A."/>
            <person name="Harris D."/>
            <person name="Hertz-Fowler C."/>
            <person name="Hilbert H."/>
            <person name="Horn D."/>
            <person name="Huang Y."/>
            <person name="Klages S."/>
            <person name="Knights A."/>
            <person name="Kube M."/>
            <person name="Larke N."/>
            <person name="Litvin L."/>
            <person name="Lord A."/>
            <person name="Louie T."/>
            <person name="Marra M."/>
            <person name="Masuy D."/>
            <person name="Matthews K."/>
            <person name="Michaeli S."/>
            <person name="Mottram J.C."/>
            <person name="Muller-Auer S."/>
            <person name="Munden H."/>
            <person name="Nelson S."/>
            <person name="Norbertczak H."/>
            <person name="Oliver K."/>
            <person name="O'neil S."/>
            <person name="Pentony M."/>
            <person name="Pohl T.M."/>
            <person name="Price C."/>
            <person name="Purnelle B."/>
            <person name="Quail M.A."/>
            <person name="Rabbinowitsch E."/>
            <person name="Reinhardt R."/>
            <person name="Rieger M."/>
            <person name="Rinta J."/>
            <person name="Robben J."/>
            <person name="Robertson L."/>
            <person name="Ruiz J.C."/>
            <person name="Rutter S."/>
            <person name="Saunders D."/>
            <person name="Schafer M."/>
            <person name="Schein J."/>
            <person name="Schwartz D.C."/>
            <person name="Seeger K."/>
            <person name="Seyler A."/>
            <person name="Sharp S."/>
            <person name="Shin H."/>
            <person name="Sivam D."/>
            <person name="Squares R."/>
            <person name="Squares S."/>
            <person name="Tosato V."/>
            <person name="Vogt C."/>
            <person name="Volckaert G."/>
            <person name="Wambutt R."/>
            <person name="Warren T."/>
            <person name="Wedler H."/>
            <person name="Woodward J."/>
            <person name="Zhou S."/>
            <person name="Zimmermann W."/>
            <person name="Smith D.F."/>
            <person name="Blackwell J.M."/>
            <person name="Stuart K.D."/>
            <person name="Barrell B."/>
            <person name="Myler P.J."/>
        </authorList>
    </citation>
    <scope>NUCLEOTIDE SEQUENCE [LARGE SCALE GENOMIC DNA]</scope>
    <source>
        <strain evidence="3">MHOM/IL/81/Friedlin</strain>
    </source>
</reference>
<keyword evidence="3" id="KW-1185">Reference proteome</keyword>